<dbReference type="PANTHER" id="PTHR12049:SF7">
    <property type="entry name" value="PROTEIN ARGININE METHYLTRANSFERASE NDUFAF7, MITOCHONDRIAL"/>
    <property type="match status" value="1"/>
</dbReference>
<keyword evidence="1 3" id="KW-0489">Methyltransferase</keyword>
<keyword evidence="2 3" id="KW-0808">Transferase</keyword>
<sequence length="370" mass="42596">MQLSEIIIQRIKKEGPLSFHDFMEMALYHPELGYYNATQTKIGADGDFYTSPYISADFGAMIGRQIEEMWKNLGKEPFKIIEYGAGTGLLCHDILDYLKKNDALYSTLNYCIIEKSVSMREIEKRYLKEKVSWYNSIQDIPQINGCIISNELIDNFSVHQVIMEEELKEVFVDYKEGFVEILKPASKELNHYFKTLNVQLPKGFRTEVNLQAISWIKEVSYSLQKGYIITIDYGSLSSDLYTNRRSCGTLLCYHKHQKNDNPYQFIGQQDITTHINFSALSQWGLQYGMECCGMVDQAQFLLGLGIKEYQNVALVKNQNNLQSAAHEALMNYRLLVDMGIKFKVLIQQKKVPKHTLSGLKFLNSSLTISR</sequence>
<evidence type="ECO:0000313" key="4">
    <source>
        <dbReference type="Proteomes" id="UP000198596"/>
    </source>
</evidence>
<dbReference type="Gene3D" id="3.40.50.12710">
    <property type="match status" value="1"/>
</dbReference>
<dbReference type="AlphaFoldDB" id="A0A1I2IIC7"/>
<evidence type="ECO:0000256" key="1">
    <source>
        <dbReference type="ARBA" id="ARBA00022603"/>
    </source>
</evidence>
<organism evidence="3 4">
    <name type="scientific">Flavobacterium xueshanense</name>
    <dbReference type="NCBI Taxonomy" id="935223"/>
    <lineage>
        <taxon>Bacteria</taxon>
        <taxon>Pseudomonadati</taxon>
        <taxon>Bacteroidota</taxon>
        <taxon>Flavobacteriia</taxon>
        <taxon>Flavobacteriales</taxon>
        <taxon>Flavobacteriaceae</taxon>
        <taxon>Flavobacterium</taxon>
    </lineage>
</organism>
<dbReference type="SUPFAM" id="SSF53335">
    <property type="entry name" value="S-adenosyl-L-methionine-dependent methyltransferases"/>
    <property type="match status" value="1"/>
</dbReference>
<name>A0A1I2IIC7_9FLAO</name>
<accession>A0A1I2IIC7</accession>
<dbReference type="InterPro" id="IPR038375">
    <property type="entry name" value="NDUFAF7_sf"/>
</dbReference>
<dbReference type="InterPro" id="IPR003788">
    <property type="entry name" value="NDUFAF7"/>
</dbReference>
<protein>
    <submittedName>
        <fullName evidence="3">SAM-dependent methyltransferase, MidA family</fullName>
    </submittedName>
</protein>
<dbReference type="RefSeq" id="WP_091208582.1">
    <property type="nucleotide sequence ID" value="NZ_FONQ01000020.1"/>
</dbReference>
<dbReference type="Pfam" id="PF02636">
    <property type="entry name" value="Methyltransf_28"/>
    <property type="match status" value="1"/>
</dbReference>
<dbReference type="OrthoDB" id="9794208at2"/>
<dbReference type="GO" id="GO:0032259">
    <property type="term" value="P:methylation"/>
    <property type="evidence" value="ECO:0007669"/>
    <property type="project" value="UniProtKB-KW"/>
</dbReference>
<dbReference type="GO" id="GO:0035243">
    <property type="term" value="F:protein-arginine omega-N symmetric methyltransferase activity"/>
    <property type="evidence" value="ECO:0007669"/>
    <property type="project" value="TreeGrafter"/>
</dbReference>
<gene>
    <name evidence="3" type="ORF">SAMN04488131_12050</name>
</gene>
<proteinExistence type="predicted"/>
<dbReference type="Proteomes" id="UP000198596">
    <property type="component" value="Unassembled WGS sequence"/>
</dbReference>
<dbReference type="InterPro" id="IPR029063">
    <property type="entry name" value="SAM-dependent_MTases_sf"/>
</dbReference>
<dbReference type="STRING" id="935223.SAMN04488131_12050"/>
<dbReference type="EMBL" id="FONQ01000020">
    <property type="protein sequence ID" value="SFF41413.1"/>
    <property type="molecule type" value="Genomic_DNA"/>
</dbReference>
<keyword evidence="4" id="KW-1185">Reference proteome</keyword>
<dbReference type="PANTHER" id="PTHR12049">
    <property type="entry name" value="PROTEIN ARGININE METHYLTRANSFERASE NDUFAF7, MITOCHONDRIAL"/>
    <property type="match status" value="1"/>
</dbReference>
<evidence type="ECO:0000313" key="3">
    <source>
        <dbReference type="EMBL" id="SFF41413.1"/>
    </source>
</evidence>
<reference evidence="4" key="1">
    <citation type="submission" date="2016-10" db="EMBL/GenBank/DDBJ databases">
        <authorList>
            <person name="Varghese N."/>
            <person name="Submissions S."/>
        </authorList>
    </citation>
    <scope>NUCLEOTIDE SEQUENCE [LARGE SCALE GENOMIC DNA]</scope>
    <source>
        <strain evidence="4">CGMCC 1.9227</strain>
    </source>
</reference>
<evidence type="ECO:0000256" key="2">
    <source>
        <dbReference type="ARBA" id="ARBA00022679"/>
    </source>
</evidence>